<dbReference type="PROSITE" id="PS51387">
    <property type="entry name" value="FAD_PCMH"/>
    <property type="match status" value="1"/>
</dbReference>
<keyword evidence="8" id="KW-1185">Reference proteome</keyword>
<dbReference type="Gene3D" id="3.30.43.10">
    <property type="entry name" value="Uridine Diphospho-n-acetylenolpyruvylglucosamine Reductase, domain 2"/>
    <property type="match status" value="1"/>
</dbReference>
<dbReference type="InterPro" id="IPR050416">
    <property type="entry name" value="FAD-linked_Oxidoreductase"/>
</dbReference>
<keyword evidence="4" id="KW-0274">FAD</keyword>
<dbReference type="InterPro" id="IPR036318">
    <property type="entry name" value="FAD-bd_PCMH-like_sf"/>
</dbReference>
<evidence type="ECO:0000313" key="8">
    <source>
        <dbReference type="Proteomes" id="UP000308705"/>
    </source>
</evidence>
<proteinExistence type="inferred from homology"/>
<evidence type="ECO:0000256" key="3">
    <source>
        <dbReference type="ARBA" id="ARBA00022630"/>
    </source>
</evidence>
<dbReference type="PANTHER" id="PTHR42973">
    <property type="entry name" value="BINDING OXIDOREDUCTASE, PUTATIVE (AFU_ORTHOLOGUE AFUA_1G17690)-RELATED"/>
    <property type="match status" value="1"/>
</dbReference>
<dbReference type="PROSITE" id="PS00862">
    <property type="entry name" value="OX2_COVAL_FAD"/>
    <property type="match status" value="1"/>
</dbReference>
<dbReference type="SUPFAM" id="SSF56176">
    <property type="entry name" value="FAD-binding/transporter-associated domain-like"/>
    <property type="match status" value="1"/>
</dbReference>
<dbReference type="AlphaFoldDB" id="A0A4U3LXF9"/>
<dbReference type="Gene3D" id="3.30.465.10">
    <property type="match status" value="1"/>
</dbReference>
<evidence type="ECO:0000256" key="1">
    <source>
        <dbReference type="ARBA" id="ARBA00001974"/>
    </source>
</evidence>
<keyword evidence="3" id="KW-0285">Flavoprotein</keyword>
<comment type="cofactor">
    <cofactor evidence="1">
        <name>FAD</name>
        <dbReference type="ChEBI" id="CHEBI:57692"/>
    </cofactor>
</comment>
<dbReference type="InterPro" id="IPR016166">
    <property type="entry name" value="FAD-bd_PCMH"/>
</dbReference>
<dbReference type="InterPro" id="IPR006093">
    <property type="entry name" value="Oxy_OxRdtase_FAD_BS"/>
</dbReference>
<evidence type="ECO:0000256" key="2">
    <source>
        <dbReference type="ARBA" id="ARBA00005466"/>
    </source>
</evidence>
<reference evidence="7 8" key="1">
    <citation type="submission" date="2019-04" db="EMBL/GenBank/DDBJ databases">
        <title>Herbidospora sp. NEAU-GS14.nov., a novel actinomycete isolated from soil.</title>
        <authorList>
            <person name="Han L."/>
        </authorList>
    </citation>
    <scope>NUCLEOTIDE SEQUENCE [LARGE SCALE GENOMIC DNA]</scope>
    <source>
        <strain evidence="7 8">NEAU-GS14</strain>
    </source>
</reference>
<dbReference type="PANTHER" id="PTHR42973:SF39">
    <property type="entry name" value="FAD-BINDING PCMH-TYPE DOMAIN-CONTAINING PROTEIN"/>
    <property type="match status" value="1"/>
</dbReference>
<organism evidence="7 8">
    <name type="scientific">Herbidospora galbida</name>
    <dbReference type="NCBI Taxonomy" id="2575442"/>
    <lineage>
        <taxon>Bacteria</taxon>
        <taxon>Bacillati</taxon>
        <taxon>Actinomycetota</taxon>
        <taxon>Actinomycetes</taxon>
        <taxon>Streptosporangiales</taxon>
        <taxon>Streptosporangiaceae</taxon>
        <taxon>Herbidospora</taxon>
    </lineage>
</organism>
<comment type="similarity">
    <text evidence="2">Belongs to the oxygen-dependent FAD-linked oxidoreductase family.</text>
</comment>
<dbReference type="InterPro" id="IPR016169">
    <property type="entry name" value="FAD-bd_PCMH_sub2"/>
</dbReference>
<dbReference type="EMBL" id="SZQA01000051">
    <property type="protein sequence ID" value="TKK80945.1"/>
    <property type="molecule type" value="Genomic_DNA"/>
</dbReference>
<dbReference type="RefSeq" id="WP_137251279.1">
    <property type="nucleotide sequence ID" value="NZ_SZQA01000051.1"/>
</dbReference>
<dbReference type="GO" id="GO:0016491">
    <property type="term" value="F:oxidoreductase activity"/>
    <property type="evidence" value="ECO:0007669"/>
    <property type="project" value="UniProtKB-KW"/>
</dbReference>
<gene>
    <name evidence="7" type="ORF">FDA94_34650</name>
</gene>
<protein>
    <submittedName>
        <fullName evidence="7">FAD-binding oxidoreductase</fullName>
    </submittedName>
</protein>
<accession>A0A4U3LXF9</accession>
<dbReference type="InterPro" id="IPR016167">
    <property type="entry name" value="FAD-bd_PCMH_sub1"/>
</dbReference>
<dbReference type="InterPro" id="IPR006094">
    <property type="entry name" value="Oxid_FAD_bind_N"/>
</dbReference>
<evidence type="ECO:0000313" key="7">
    <source>
        <dbReference type="EMBL" id="TKK80945.1"/>
    </source>
</evidence>
<dbReference type="GO" id="GO:0071949">
    <property type="term" value="F:FAD binding"/>
    <property type="evidence" value="ECO:0007669"/>
    <property type="project" value="InterPro"/>
</dbReference>
<dbReference type="Gene3D" id="3.40.462.20">
    <property type="match status" value="1"/>
</dbReference>
<evidence type="ECO:0000256" key="5">
    <source>
        <dbReference type="ARBA" id="ARBA00023002"/>
    </source>
</evidence>
<feature type="domain" description="FAD-binding PCMH-type" evidence="6">
    <location>
        <begin position="11"/>
        <end position="179"/>
    </location>
</feature>
<name>A0A4U3LXF9_9ACTN</name>
<comment type="caution">
    <text evidence="7">The sequence shown here is derived from an EMBL/GenBank/DDBJ whole genome shotgun (WGS) entry which is preliminary data.</text>
</comment>
<evidence type="ECO:0000259" key="6">
    <source>
        <dbReference type="PROSITE" id="PS51387"/>
    </source>
</evidence>
<keyword evidence="5" id="KW-0560">Oxidoreductase</keyword>
<evidence type="ECO:0000256" key="4">
    <source>
        <dbReference type="ARBA" id="ARBA00022827"/>
    </source>
</evidence>
<dbReference type="OrthoDB" id="5169292at2"/>
<dbReference type="Pfam" id="PF01565">
    <property type="entry name" value="FAD_binding_4"/>
    <property type="match status" value="1"/>
</dbReference>
<sequence>MNEISRFNLAVRHHPALVAEAETAADVAEALAHAAARDLPVAVQATGHGAVQAADGAVLILTSRMRSLSIDPEERTATIGAGCTWAEVVRAAAPFGLAPLCGSASGVGAVGFTLGGGIGPLARSYGFAADHVRSLTVVTPDGAVRIADPGSEPDLFWALRGGKSGFGVVTSLTVDLFPLATVWGGGFYYAAADAPAVLRAYQRWAPGLPETLTTSLAFLRLPPLPQLPPPLRGQFVAHLRVASVEPQEALLAPMLGVAEPVLGGVGELPYTQLDRVHNDPTDPMPAVERSTLLRELTPETVEALLAVAGPSVELPIPVVEIRHLGGALGREPKEPNAVGGRDGAFNVLAIGLPGSDPGAVVGALAPWSTGGSLINMHGSDLTTTGRAWPEATRRRLAEIRRNVDPGNLFRIGHTAPR</sequence>
<dbReference type="Proteomes" id="UP000308705">
    <property type="component" value="Unassembled WGS sequence"/>
</dbReference>